<dbReference type="PANTHER" id="PTHR14134:SF2">
    <property type="entry name" value="E3 UBIQUITIN-PROTEIN LIGASE RAD18"/>
    <property type="match status" value="1"/>
</dbReference>
<dbReference type="GO" id="GO:0006301">
    <property type="term" value="P:DNA damage tolerance"/>
    <property type="evidence" value="ECO:0007669"/>
    <property type="project" value="InterPro"/>
</dbReference>
<dbReference type="EMBL" id="JARIHO010000045">
    <property type="protein sequence ID" value="KAJ7324003.1"/>
    <property type="molecule type" value="Genomic_DNA"/>
</dbReference>
<dbReference type="InterPro" id="IPR001841">
    <property type="entry name" value="Znf_RING"/>
</dbReference>
<dbReference type="GO" id="GO:0005634">
    <property type="term" value="C:nucleus"/>
    <property type="evidence" value="ECO:0007669"/>
    <property type="project" value="TreeGrafter"/>
</dbReference>
<dbReference type="PANTHER" id="PTHR14134">
    <property type="entry name" value="E3 UBIQUITIN-PROTEIN LIGASE RAD18"/>
    <property type="match status" value="1"/>
</dbReference>
<dbReference type="SMART" id="SM00184">
    <property type="entry name" value="RING"/>
    <property type="match status" value="1"/>
</dbReference>
<protein>
    <recommendedName>
        <fullName evidence="3">RING-type domain-containing protein</fullName>
    </recommendedName>
</protein>
<name>A0AAD6ZJ38_9AGAR</name>
<dbReference type="GO" id="GO:0097505">
    <property type="term" value="C:Rad6-Rad18 complex"/>
    <property type="evidence" value="ECO:0007669"/>
    <property type="project" value="TreeGrafter"/>
</dbReference>
<keyword evidence="1" id="KW-0862">Zinc</keyword>
<feature type="domain" description="RING-type" evidence="3">
    <location>
        <begin position="237"/>
        <end position="275"/>
    </location>
</feature>
<dbReference type="GO" id="GO:0006513">
    <property type="term" value="P:protein monoubiquitination"/>
    <property type="evidence" value="ECO:0007669"/>
    <property type="project" value="InterPro"/>
</dbReference>
<dbReference type="GO" id="GO:0008270">
    <property type="term" value="F:zinc ion binding"/>
    <property type="evidence" value="ECO:0007669"/>
    <property type="project" value="UniProtKB-KW"/>
</dbReference>
<dbReference type="PROSITE" id="PS50089">
    <property type="entry name" value="ZF_RING_2"/>
    <property type="match status" value="1"/>
</dbReference>
<evidence type="ECO:0000256" key="2">
    <source>
        <dbReference type="SAM" id="MobiDB-lite"/>
    </source>
</evidence>
<dbReference type="Gene3D" id="3.30.40.10">
    <property type="entry name" value="Zinc/RING finger domain, C3HC4 (zinc finger)"/>
    <property type="match status" value="1"/>
</dbReference>
<evidence type="ECO:0000259" key="3">
    <source>
        <dbReference type="PROSITE" id="PS50089"/>
    </source>
</evidence>
<keyword evidence="5" id="KW-1185">Reference proteome</keyword>
<evidence type="ECO:0000313" key="4">
    <source>
        <dbReference type="EMBL" id="KAJ7324003.1"/>
    </source>
</evidence>
<keyword evidence="1" id="KW-0479">Metal-binding</keyword>
<dbReference type="GO" id="GO:0061630">
    <property type="term" value="F:ubiquitin protein ligase activity"/>
    <property type="evidence" value="ECO:0007669"/>
    <property type="project" value="InterPro"/>
</dbReference>
<dbReference type="Proteomes" id="UP001218218">
    <property type="component" value="Unassembled WGS sequence"/>
</dbReference>
<proteinExistence type="predicted"/>
<dbReference type="SUPFAM" id="SSF57850">
    <property type="entry name" value="RING/U-box"/>
    <property type="match status" value="1"/>
</dbReference>
<reference evidence="4" key="1">
    <citation type="submission" date="2023-03" db="EMBL/GenBank/DDBJ databases">
        <title>Massive genome expansion in bonnet fungi (Mycena s.s.) driven by repeated elements and novel gene families across ecological guilds.</title>
        <authorList>
            <consortium name="Lawrence Berkeley National Laboratory"/>
            <person name="Harder C.B."/>
            <person name="Miyauchi S."/>
            <person name="Viragh M."/>
            <person name="Kuo A."/>
            <person name="Thoen E."/>
            <person name="Andreopoulos B."/>
            <person name="Lu D."/>
            <person name="Skrede I."/>
            <person name="Drula E."/>
            <person name="Henrissat B."/>
            <person name="Morin E."/>
            <person name="Kohler A."/>
            <person name="Barry K."/>
            <person name="LaButti K."/>
            <person name="Morin E."/>
            <person name="Salamov A."/>
            <person name="Lipzen A."/>
            <person name="Mereny Z."/>
            <person name="Hegedus B."/>
            <person name="Baldrian P."/>
            <person name="Stursova M."/>
            <person name="Weitz H."/>
            <person name="Taylor A."/>
            <person name="Grigoriev I.V."/>
            <person name="Nagy L.G."/>
            <person name="Martin F."/>
            <person name="Kauserud H."/>
        </authorList>
    </citation>
    <scope>NUCLEOTIDE SEQUENCE</scope>
    <source>
        <strain evidence="4">CBHHK002</strain>
    </source>
</reference>
<dbReference type="AlphaFoldDB" id="A0AAD6ZJ38"/>
<comment type="caution">
    <text evidence="4">The sequence shown here is derived from an EMBL/GenBank/DDBJ whole genome shotgun (WGS) entry which is preliminary data.</text>
</comment>
<dbReference type="GO" id="GO:0003697">
    <property type="term" value="F:single-stranded DNA binding"/>
    <property type="evidence" value="ECO:0007669"/>
    <property type="project" value="InterPro"/>
</dbReference>
<feature type="region of interest" description="Disordered" evidence="2">
    <location>
        <begin position="69"/>
        <end position="99"/>
    </location>
</feature>
<dbReference type="InterPro" id="IPR013083">
    <property type="entry name" value="Znf_RING/FYVE/PHD"/>
</dbReference>
<dbReference type="Pfam" id="PF13923">
    <property type="entry name" value="zf-C3HC4_2"/>
    <property type="match status" value="1"/>
</dbReference>
<organism evidence="4 5">
    <name type="scientific">Mycena albidolilacea</name>
    <dbReference type="NCBI Taxonomy" id="1033008"/>
    <lineage>
        <taxon>Eukaryota</taxon>
        <taxon>Fungi</taxon>
        <taxon>Dikarya</taxon>
        <taxon>Basidiomycota</taxon>
        <taxon>Agaricomycotina</taxon>
        <taxon>Agaricomycetes</taxon>
        <taxon>Agaricomycetidae</taxon>
        <taxon>Agaricales</taxon>
        <taxon>Marasmiineae</taxon>
        <taxon>Mycenaceae</taxon>
        <taxon>Mycena</taxon>
    </lineage>
</organism>
<gene>
    <name evidence="4" type="ORF">DFH08DRAFT_969008</name>
</gene>
<keyword evidence="1" id="KW-0863">Zinc-finger</keyword>
<evidence type="ECO:0000256" key="1">
    <source>
        <dbReference type="PROSITE-ProRule" id="PRU00175"/>
    </source>
</evidence>
<accession>A0AAD6ZJ38</accession>
<dbReference type="InterPro" id="IPR039577">
    <property type="entry name" value="Rad18"/>
</dbReference>
<evidence type="ECO:0000313" key="5">
    <source>
        <dbReference type="Proteomes" id="UP001218218"/>
    </source>
</evidence>
<sequence length="323" mass="36038">MDPHTHFADLQLGERNVNLDFLAPAEFSPSHALLLSPPHDLDFLAPAEFSPSHALLLSPPHAGYIYSKTARPQAQGSPDIKATAPPSAGRRRQSEATRALGVSEWTTVRQRPLWVATTWMRRRESAPTIFHDATPKAAVGVSGSGGSRVSLIPVSSSPPPSPEVQIIRTRRAPSIEPYRIPYPTQRPAVEEESQPIRHSIVRYGGRVGQDPPINSENLWLTQARPPTRVPIHPHHICGICQEVPTHPVSYACGHTHCYVCIRVSLEKSWRCPDCRATMHEEPFRHWFMEAELAASYPGWGQTTSISYSFRGLMFPARPRPHFM</sequence>